<comment type="similarity">
    <text evidence="1 3">Belongs to the type-B carboxylesterase/lipase family.</text>
</comment>
<dbReference type="InterPro" id="IPR019826">
    <property type="entry name" value="Carboxylesterase_B_AS"/>
</dbReference>
<dbReference type="InterPro" id="IPR019819">
    <property type="entry name" value="Carboxylesterase_B_CS"/>
</dbReference>
<dbReference type="Pfam" id="PF00135">
    <property type="entry name" value="COesterase"/>
    <property type="match status" value="1"/>
</dbReference>
<name>A0A6G1J3B6_9PLEO</name>
<proteinExistence type="inferred from homology"/>
<dbReference type="EC" id="3.1.1.-" evidence="3"/>
<dbReference type="Proteomes" id="UP000799291">
    <property type="component" value="Unassembled WGS sequence"/>
</dbReference>
<evidence type="ECO:0000256" key="2">
    <source>
        <dbReference type="ARBA" id="ARBA00022801"/>
    </source>
</evidence>
<gene>
    <name evidence="5" type="ORF">K458DRAFT_366334</name>
</gene>
<dbReference type="PANTHER" id="PTHR11559">
    <property type="entry name" value="CARBOXYLESTERASE"/>
    <property type="match status" value="1"/>
</dbReference>
<dbReference type="PROSITE" id="PS00122">
    <property type="entry name" value="CARBOXYLESTERASE_B_1"/>
    <property type="match status" value="1"/>
</dbReference>
<evidence type="ECO:0000313" key="5">
    <source>
        <dbReference type="EMBL" id="KAF2684898.1"/>
    </source>
</evidence>
<keyword evidence="3" id="KW-0732">Signal</keyword>
<feature type="signal peptide" evidence="3">
    <location>
        <begin position="1"/>
        <end position="19"/>
    </location>
</feature>
<dbReference type="InterPro" id="IPR050309">
    <property type="entry name" value="Type-B_Carboxylest/Lipase"/>
</dbReference>
<feature type="domain" description="Carboxylesterase type B" evidence="4">
    <location>
        <begin position="50"/>
        <end position="412"/>
    </location>
</feature>
<keyword evidence="2 3" id="KW-0378">Hydrolase</keyword>
<dbReference type="InterPro" id="IPR002018">
    <property type="entry name" value="CarbesteraseB"/>
</dbReference>
<sequence length="542" mass="59657">MTILYYLAVSILLCSLTSAHSQRHKARKLIDLGYAKHIPTYTNKTIANATLLNYNNIRYALPPTGSNRFRKPRTPPAYQPGIQTGNRSSWETDCLSSAPVGVPFPLLNGSTWGSEDCLFLNVVMPEGVKEGDKVPVLHWVVGSAYAFGGKDWTGFGINVLGLFNRPLNLSDRFIIVTHNYRLGIPGWLPKFEDDMNGNLGVWDSLAAIEWTKKYICKFGGDPDNITVIGQSAGAGIITWLLLGNEGRLKLPFDQAWISSPAIAPRKSLERSRPVFDFILNSTNCTDVACLRRLPESAMRDANKLIFDQIPSPGGGSLGLNPGLTPTVDGELLSDLPVTAFTKGNFNKGLKQLFIGNTAFEGLGLSSDRDMPSRFPELVRGNIPSASNESIARLQSMYNYPPELPEKLAWDYTTDIVFGCTASNIAAAYSDRARRFLFSVPPATHGLDISYFFFADNTTTPVVDLGVALASESYLLQCMFRKDFSVNPNAPYARPLSEWPYAQSNETTANIAAGGYVFRPMGTDVRMRCAYINEILTDQRNGV</sequence>
<dbReference type="EMBL" id="MU005580">
    <property type="protein sequence ID" value="KAF2684898.1"/>
    <property type="molecule type" value="Genomic_DNA"/>
</dbReference>
<dbReference type="GO" id="GO:0016787">
    <property type="term" value="F:hydrolase activity"/>
    <property type="evidence" value="ECO:0007669"/>
    <property type="project" value="UniProtKB-KW"/>
</dbReference>
<evidence type="ECO:0000313" key="6">
    <source>
        <dbReference type="Proteomes" id="UP000799291"/>
    </source>
</evidence>
<dbReference type="PROSITE" id="PS00941">
    <property type="entry name" value="CARBOXYLESTERASE_B_2"/>
    <property type="match status" value="1"/>
</dbReference>
<reference evidence="5" key="1">
    <citation type="journal article" date="2020" name="Stud. Mycol.">
        <title>101 Dothideomycetes genomes: a test case for predicting lifestyles and emergence of pathogens.</title>
        <authorList>
            <person name="Haridas S."/>
            <person name="Albert R."/>
            <person name="Binder M."/>
            <person name="Bloem J."/>
            <person name="Labutti K."/>
            <person name="Salamov A."/>
            <person name="Andreopoulos B."/>
            <person name="Baker S."/>
            <person name="Barry K."/>
            <person name="Bills G."/>
            <person name="Bluhm B."/>
            <person name="Cannon C."/>
            <person name="Castanera R."/>
            <person name="Culley D."/>
            <person name="Daum C."/>
            <person name="Ezra D."/>
            <person name="Gonzalez J."/>
            <person name="Henrissat B."/>
            <person name="Kuo A."/>
            <person name="Liang C."/>
            <person name="Lipzen A."/>
            <person name="Lutzoni F."/>
            <person name="Magnuson J."/>
            <person name="Mondo S."/>
            <person name="Nolan M."/>
            <person name="Ohm R."/>
            <person name="Pangilinan J."/>
            <person name="Park H.-J."/>
            <person name="Ramirez L."/>
            <person name="Alfaro M."/>
            <person name="Sun H."/>
            <person name="Tritt A."/>
            <person name="Yoshinaga Y."/>
            <person name="Zwiers L.-H."/>
            <person name="Turgeon B."/>
            <person name="Goodwin S."/>
            <person name="Spatafora J."/>
            <person name="Crous P."/>
            <person name="Grigoriev I."/>
        </authorList>
    </citation>
    <scope>NUCLEOTIDE SEQUENCE</scope>
    <source>
        <strain evidence="5">CBS 122367</strain>
    </source>
</reference>
<protein>
    <recommendedName>
        <fullName evidence="3">Carboxylic ester hydrolase</fullName>
        <ecNumber evidence="3">3.1.1.-</ecNumber>
    </recommendedName>
</protein>
<dbReference type="Gene3D" id="3.40.50.1820">
    <property type="entry name" value="alpha/beta hydrolase"/>
    <property type="match status" value="1"/>
</dbReference>
<dbReference type="InterPro" id="IPR029058">
    <property type="entry name" value="AB_hydrolase_fold"/>
</dbReference>
<evidence type="ECO:0000256" key="3">
    <source>
        <dbReference type="RuleBase" id="RU361235"/>
    </source>
</evidence>
<feature type="chain" id="PRO_5026378994" description="Carboxylic ester hydrolase" evidence="3">
    <location>
        <begin position="20"/>
        <end position="542"/>
    </location>
</feature>
<dbReference type="OrthoDB" id="408631at2759"/>
<accession>A0A6G1J3B6</accession>
<evidence type="ECO:0000259" key="4">
    <source>
        <dbReference type="Pfam" id="PF00135"/>
    </source>
</evidence>
<organism evidence="5 6">
    <name type="scientific">Lentithecium fluviatile CBS 122367</name>
    <dbReference type="NCBI Taxonomy" id="1168545"/>
    <lineage>
        <taxon>Eukaryota</taxon>
        <taxon>Fungi</taxon>
        <taxon>Dikarya</taxon>
        <taxon>Ascomycota</taxon>
        <taxon>Pezizomycotina</taxon>
        <taxon>Dothideomycetes</taxon>
        <taxon>Pleosporomycetidae</taxon>
        <taxon>Pleosporales</taxon>
        <taxon>Massarineae</taxon>
        <taxon>Lentitheciaceae</taxon>
        <taxon>Lentithecium</taxon>
    </lineage>
</organism>
<evidence type="ECO:0000256" key="1">
    <source>
        <dbReference type="ARBA" id="ARBA00005964"/>
    </source>
</evidence>
<dbReference type="AlphaFoldDB" id="A0A6G1J3B6"/>
<dbReference type="SUPFAM" id="SSF53474">
    <property type="entry name" value="alpha/beta-Hydrolases"/>
    <property type="match status" value="1"/>
</dbReference>
<keyword evidence="6" id="KW-1185">Reference proteome</keyword>